<name>A0A438C722_VITVI</name>
<organism evidence="2 3">
    <name type="scientific">Vitis vinifera</name>
    <name type="common">Grape</name>
    <dbReference type="NCBI Taxonomy" id="29760"/>
    <lineage>
        <taxon>Eukaryota</taxon>
        <taxon>Viridiplantae</taxon>
        <taxon>Streptophyta</taxon>
        <taxon>Embryophyta</taxon>
        <taxon>Tracheophyta</taxon>
        <taxon>Spermatophyta</taxon>
        <taxon>Magnoliopsida</taxon>
        <taxon>eudicotyledons</taxon>
        <taxon>Gunneridae</taxon>
        <taxon>Pentapetalae</taxon>
        <taxon>rosids</taxon>
        <taxon>Vitales</taxon>
        <taxon>Vitaceae</taxon>
        <taxon>Viteae</taxon>
        <taxon>Vitis</taxon>
    </lineage>
</organism>
<dbReference type="Gene3D" id="3.30.420.10">
    <property type="entry name" value="Ribonuclease H-like superfamily/Ribonuclease H"/>
    <property type="match status" value="1"/>
</dbReference>
<dbReference type="InterPro" id="IPR043502">
    <property type="entry name" value="DNA/RNA_pol_sf"/>
</dbReference>
<comment type="caution">
    <text evidence="2">The sequence shown here is derived from an EMBL/GenBank/DDBJ whole genome shotgun (WGS) entry which is preliminary data.</text>
</comment>
<dbReference type="PANTHER" id="PTHR48475:SF1">
    <property type="entry name" value="RNASE H TYPE-1 DOMAIN-CONTAINING PROTEIN"/>
    <property type="match status" value="1"/>
</dbReference>
<accession>A0A438C722</accession>
<sequence>MLRDVDSVDPPLSFDTMSGFVTRFDDVVGGNNNDMSVFEYSPVSLHFPLIVPPTPTTYIHDVDDVRGPNGPLSDQSDFDSDWRKGKSYLDVFAWSYEDMPGLDPSIVQHRLPILPHARPVKQKLRRLHPRWSLQVKEEIQNNSVLVSWHSMLSFMDDFSGYNHILMALEDMEKTSFITEWGTYYYRFKLRLNPKKCTFGVTFGKLLRHIVNERGIEVNPENIGVILDMPTPRTEREIRGFLGILQYISCFIARLTNICEPIFRLLRKSQPTVWDDDCQCTFEKIKKCLISSLVLVPPTPGRLLLLYLSVSDIAMGCMLAQLDDLGKERAIYYLSKWMFKYECKYIMIERLCLTLVWGTRRPVLTGRLMRWLVPLTEFDIHAANQSGFGIGILLISPQGDHIPRLVRLAFSDHHRLTNNVVEFEELRYIHLPRVENQFADALATLASMIEILTGVTMRPLLIETRSSDERGSCRSLWPTYGRTHVGPKDYEDKLFLVDHGGRLLSVRSEVPRVPDARKISPKSSSGHKYILVAIDYFTKWVEAASYAKLTTAKMAKFIRSQIICRHGVPHEPISDRGCISEARWIHWFRSMAFSIIDRLHIGRRLMGHLLDERKLRATNHVQAYQRKMTHAFRKRVKPRKFHKGDLVLKVLKGLISNPRGKFRPSWSGPYVI</sequence>
<protein>
    <submittedName>
        <fullName evidence="2">Retrovirus-related Pol polyprotein from transposon 17.6</fullName>
    </submittedName>
</protein>
<proteinExistence type="predicted"/>
<evidence type="ECO:0000259" key="1">
    <source>
        <dbReference type="Pfam" id="PF17919"/>
    </source>
</evidence>
<dbReference type="InterPro" id="IPR041577">
    <property type="entry name" value="RT_RNaseH_2"/>
</dbReference>
<dbReference type="PANTHER" id="PTHR48475">
    <property type="entry name" value="RIBONUCLEASE H"/>
    <property type="match status" value="1"/>
</dbReference>
<dbReference type="InterPro" id="IPR012337">
    <property type="entry name" value="RNaseH-like_sf"/>
</dbReference>
<dbReference type="Pfam" id="PF17919">
    <property type="entry name" value="RT_RNaseH_2"/>
    <property type="match status" value="1"/>
</dbReference>
<dbReference type="FunFam" id="3.30.70.270:FF:000020">
    <property type="entry name" value="Transposon Tf2-6 polyprotein-like Protein"/>
    <property type="match status" value="1"/>
</dbReference>
<feature type="domain" description="Reverse transcriptase/retrotransposon-derived protein RNase H-like" evidence="1">
    <location>
        <begin position="273"/>
        <end position="359"/>
    </location>
</feature>
<dbReference type="SUPFAM" id="SSF56672">
    <property type="entry name" value="DNA/RNA polymerases"/>
    <property type="match status" value="1"/>
</dbReference>
<dbReference type="AlphaFoldDB" id="A0A438C722"/>
<gene>
    <name evidence="2" type="primary">pol_2234</name>
    <name evidence="2" type="ORF">CK203_095058</name>
</gene>
<dbReference type="EMBL" id="QGNW01002504">
    <property type="protein sequence ID" value="RVW19041.1"/>
    <property type="molecule type" value="Genomic_DNA"/>
</dbReference>
<dbReference type="Proteomes" id="UP000288805">
    <property type="component" value="Unassembled WGS sequence"/>
</dbReference>
<evidence type="ECO:0000313" key="3">
    <source>
        <dbReference type="Proteomes" id="UP000288805"/>
    </source>
</evidence>
<evidence type="ECO:0000313" key="2">
    <source>
        <dbReference type="EMBL" id="RVW19041.1"/>
    </source>
</evidence>
<dbReference type="GO" id="GO:0003676">
    <property type="term" value="F:nucleic acid binding"/>
    <property type="evidence" value="ECO:0007669"/>
    <property type="project" value="InterPro"/>
</dbReference>
<dbReference type="Gene3D" id="3.30.70.270">
    <property type="match status" value="1"/>
</dbReference>
<dbReference type="InterPro" id="IPR036397">
    <property type="entry name" value="RNaseH_sf"/>
</dbReference>
<dbReference type="InterPro" id="IPR043128">
    <property type="entry name" value="Rev_trsase/Diguanyl_cyclase"/>
</dbReference>
<dbReference type="SUPFAM" id="SSF53098">
    <property type="entry name" value="Ribonuclease H-like"/>
    <property type="match status" value="1"/>
</dbReference>
<reference evidence="2 3" key="1">
    <citation type="journal article" date="2018" name="PLoS Genet.">
        <title>Population sequencing reveals clonal diversity and ancestral inbreeding in the grapevine cultivar Chardonnay.</title>
        <authorList>
            <person name="Roach M.J."/>
            <person name="Johnson D.L."/>
            <person name="Bohlmann J."/>
            <person name="van Vuuren H.J."/>
            <person name="Jones S.J."/>
            <person name="Pretorius I.S."/>
            <person name="Schmidt S.A."/>
            <person name="Borneman A.R."/>
        </authorList>
    </citation>
    <scope>NUCLEOTIDE SEQUENCE [LARGE SCALE GENOMIC DNA]</scope>
    <source>
        <strain evidence="3">cv. Chardonnay</strain>
        <tissue evidence="2">Leaf</tissue>
    </source>
</reference>